<dbReference type="EMBL" id="BRXZ01007184">
    <property type="protein sequence ID" value="GMI25275.1"/>
    <property type="molecule type" value="Genomic_DNA"/>
</dbReference>
<evidence type="ECO:0000313" key="2">
    <source>
        <dbReference type="Proteomes" id="UP001165082"/>
    </source>
</evidence>
<protein>
    <recommendedName>
        <fullName evidence="3">Tyrosine-protein kinase ephrin type A/B receptor-like domain-containing protein</fullName>
    </recommendedName>
</protein>
<proteinExistence type="predicted"/>
<reference evidence="1" key="1">
    <citation type="submission" date="2022-07" db="EMBL/GenBank/DDBJ databases">
        <title>Genome analysis of Parmales, a sister group of diatoms, reveals the evolutionary specialization of diatoms from phago-mixotrophs to photoautotrophs.</title>
        <authorList>
            <person name="Ban H."/>
            <person name="Sato S."/>
            <person name="Yoshikawa S."/>
            <person name="Kazumasa Y."/>
            <person name="Nakamura Y."/>
            <person name="Ichinomiya M."/>
            <person name="Saitoh K."/>
            <person name="Sato N."/>
            <person name="Blanc-Mathieu R."/>
            <person name="Endo H."/>
            <person name="Kuwata A."/>
            <person name="Ogata H."/>
        </authorList>
    </citation>
    <scope>NUCLEOTIDE SEQUENCE</scope>
</reference>
<dbReference type="SUPFAM" id="SSF57184">
    <property type="entry name" value="Growth factor receptor domain"/>
    <property type="match status" value="1"/>
</dbReference>
<comment type="caution">
    <text evidence="1">The sequence shown here is derived from an EMBL/GenBank/DDBJ whole genome shotgun (WGS) entry which is preliminary data.</text>
</comment>
<feature type="non-terminal residue" evidence="1">
    <location>
        <position position="1"/>
    </location>
</feature>
<sequence>MVLRRIRIAAKKRLTGAMPSRTVSGKEHAVKKAASRVHTMTKKVACAASVRKDGMAISKRMEIRKDLKTPAPLAVKTRTYRTGTEVDKDECSRCEKGTYSTNGASRCFFASAGNVAKPDGTGEVACRAGTYSSDGKGCQTCSGVGEFSGAGASFCKKALVGTKPNEDHSGVELCPPNSYSVGGADKCIDCEEGFWSTPGSSNCSPCRPGHEFDALAAKREMIPCFKLKTNATNTKSRDDRVLSIFSTRTSNREASVHFREHHNITTAMVHEICLAADEIYRVEISGTTWRGSLDWALVGGNGRGVVAVMHNITSRLETDFTFALPPVDGWCRPCEAGKFSSDG</sequence>
<dbReference type="PANTHER" id="PTHR46967:SF1">
    <property type="entry name" value="KERATIN-ASSOCIATED PROTEIN 16-1-LIKE"/>
    <property type="match status" value="1"/>
</dbReference>
<dbReference type="PANTHER" id="PTHR46967">
    <property type="entry name" value="INSULIN-LIKE GROWTH FACTOR BINDING PROTEIN,N-TERMINAL"/>
    <property type="match status" value="1"/>
</dbReference>
<dbReference type="InterPro" id="IPR009030">
    <property type="entry name" value="Growth_fac_rcpt_cys_sf"/>
</dbReference>
<keyword evidence="2" id="KW-1185">Reference proteome</keyword>
<accession>A0A9W7FZ89</accession>
<organism evidence="1 2">
    <name type="scientific">Triparma retinervis</name>
    <dbReference type="NCBI Taxonomy" id="2557542"/>
    <lineage>
        <taxon>Eukaryota</taxon>
        <taxon>Sar</taxon>
        <taxon>Stramenopiles</taxon>
        <taxon>Ochrophyta</taxon>
        <taxon>Bolidophyceae</taxon>
        <taxon>Parmales</taxon>
        <taxon>Triparmaceae</taxon>
        <taxon>Triparma</taxon>
    </lineage>
</organism>
<dbReference type="Proteomes" id="UP001165082">
    <property type="component" value="Unassembled WGS sequence"/>
</dbReference>
<gene>
    <name evidence="1" type="ORF">TrRE_jg2802</name>
</gene>
<evidence type="ECO:0008006" key="3">
    <source>
        <dbReference type="Google" id="ProtNLM"/>
    </source>
</evidence>
<dbReference type="AlphaFoldDB" id="A0A9W7FZ89"/>
<evidence type="ECO:0000313" key="1">
    <source>
        <dbReference type="EMBL" id="GMI25275.1"/>
    </source>
</evidence>
<dbReference type="SMART" id="SM01411">
    <property type="entry name" value="Ephrin_rec_like"/>
    <property type="match status" value="2"/>
</dbReference>
<dbReference type="OrthoDB" id="439917at2759"/>
<name>A0A9W7FZ89_9STRA</name>